<dbReference type="InterPro" id="IPR039425">
    <property type="entry name" value="RNA_pol_sigma-70-like"/>
</dbReference>
<keyword evidence="9" id="KW-1185">Reference proteome</keyword>
<evidence type="ECO:0000256" key="1">
    <source>
        <dbReference type="ARBA" id="ARBA00010641"/>
    </source>
</evidence>
<dbReference type="CDD" id="cd06171">
    <property type="entry name" value="Sigma70_r4"/>
    <property type="match status" value="1"/>
</dbReference>
<dbReference type="InterPro" id="IPR007627">
    <property type="entry name" value="RNA_pol_sigma70_r2"/>
</dbReference>
<gene>
    <name evidence="8" type="ORF">SAMN05421637_2487</name>
</gene>
<keyword evidence="5" id="KW-0804">Transcription</keyword>
<dbReference type="PANTHER" id="PTHR43133">
    <property type="entry name" value="RNA POLYMERASE ECF-TYPE SIGMA FACTO"/>
    <property type="match status" value="1"/>
</dbReference>
<evidence type="ECO:0000256" key="2">
    <source>
        <dbReference type="ARBA" id="ARBA00023015"/>
    </source>
</evidence>
<dbReference type="EMBL" id="FNZI01000006">
    <property type="protein sequence ID" value="SEJ63207.1"/>
    <property type="molecule type" value="Genomic_DNA"/>
</dbReference>
<dbReference type="GO" id="GO:0003677">
    <property type="term" value="F:DNA binding"/>
    <property type="evidence" value="ECO:0007669"/>
    <property type="project" value="UniProtKB-KW"/>
</dbReference>
<dbReference type="SUPFAM" id="SSF88659">
    <property type="entry name" value="Sigma3 and sigma4 domains of RNA polymerase sigma factors"/>
    <property type="match status" value="1"/>
</dbReference>
<dbReference type="InterPro" id="IPR013249">
    <property type="entry name" value="RNA_pol_sigma70_r4_t2"/>
</dbReference>
<evidence type="ECO:0000256" key="5">
    <source>
        <dbReference type="ARBA" id="ARBA00023163"/>
    </source>
</evidence>
<dbReference type="Gene3D" id="1.10.1740.10">
    <property type="match status" value="1"/>
</dbReference>
<dbReference type="GO" id="GO:0006352">
    <property type="term" value="P:DNA-templated transcription initiation"/>
    <property type="evidence" value="ECO:0007669"/>
    <property type="project" value="InterPro"/>
</dbReference>
<dbReference type="InterPro" id="IPR014284">
    <property type="entry name" value="RNA_pol_sigma-70_dom"/>
</dbReference>
<feature type="domain" description="RNA polymerase sigma factor 70 region 4 type 2" evidence="7">
    <location>
        <begin position="111"/>
        <end position="162"/>
    </location>
</feature>
<name>A0A1H7AH38_9MICO</name>
<dbReference type="InterPro" id="IPR013325">
    <property type="entry name" value="RNA_pol_sigma_r2"/>
</dbReference>
<dbReference type="RefSeq" id="WP_161786641.1">
    <property type="nucleotide sequence ID" value="NZ_BBLU01000014.1"/>
</dbReference>
<evidence type="ECO:0000313" key="8">
    <source>
        <dbReference type="EMBL" id="SEJ63207.1"/>
    </source>
</evidence>
<protein>
    <submittedName>
        <fullName evidence="8">RNA polymerase sigma factor, sigma-70 family</fullName>
    </submittedName>
</protein>
<comment type="similarity">
    <text evidence="1">Belongs to the sigma-70 factor family. ECF subfamily.</text>
</comment>
<evidence type="ECO:0000256" key="3">
    <source>
        <dbReference type="ARBA" id="ARBA00023082"/>
    </source>
</evidence>
<dbReference type="GO" id="GO:0016987">
    <property type="term" value="F:sigma factor activity"/>
    <property type="evidence" value="ECO:0007669"/>
    <property type="project" value="UniProtKB-KW"/>
</dbReference>
<dbReference type="InterPro" id="IPR013324">
    <property type="entry name" value="RNA_pol_sigma_r3/r4-like"/>
</dbReference>
<dbReference type="Gene3D" id="1.10.10.10">
    <property type="entry name" value="Winged helix-like DNA-binding domain superfamily/Winged helix DNA-binding domain"/>
    <property type="match status" value="1"/>
</dbReference>
<keyword evidence="4" id="KW-0238">DNA-binding</keyword>
<keyword evidence="2" id="KW-0805">Transcription regulation</keyword>
<dbReference type="Proteomes" id="UP000183315">
    <property type="component" value="Unassembled WGS sequence"/>
</dbReference>
<dbReference type="AlphaFoldDB" id="A0A1H7AH38"/>
<dbReference type="STRING" id="1043493.SAMN05421637_2487"/>
<dbReference type="Pfam" id="PF08281">
    <property type="entry name" value="Sigma70_r4_2"/>
    <property type="match status" value="1"/>
</dbReference>
<organism evidence="8 9">
    <name type="scientific">Demequina mangrovi</name>
    <dbReference type="NCBI Taxonomy" id="1043493"/>
    <lineage>
        <taxon>Bacteria</taxon>
        <taxon>Bacillati</taxon>
        <taxon>Actinomycetota</taxon>
        <taxon>Actinomycetes</taxon>
        <taxon>Micrococcales</taxon>
        <taxon>Demequinaceae</taxon>
        <taxon>Demequina</taxon>
    </lineage>
</organism>
<dbReference type="Pfam" id="PF04542">
    <property type="entry name" value="Sigma70_r2"/>
    <property type="match status" value="1"/>
</dbReference>
<proteinExistence type="inferred from homology"/>
<accession>A0A1H7AH38</accession>
<reference evidence="9" key="1">
    <citation type="submission" date="2016-10" db="EMBL/GenBank/DDBJ databases">
        <authorList>
            <person name="Varghese N."/>
        </authorList>
    </citation>
    <scope>NUCLEOTIDE SEQUENCE [LARGE SCALE GENOMIC DNA]</scope>
    <source>
        <strain evidence="9">DSM 24868</strain>
    </source>
</reference>
<sequence>MSGWRDALDVLMRERGRALFGYAYMLAGSREDAEDLLQEALVRTFRTARPVRDVDAAHAYVKRAIATASIDRSRRDHARPRIVDADLDALRVRGARMVSPDHSGLVDAAIDLRAALLTLSPRERACVVLRYLEGMPVAEVARTLGLAQGTVKRYLSDGIVKLRGALPELDLDEPETVPVQAPSGGV</sequence>
<evidence type="ECO:0000256" key="4">
    <source>
        <dbReference type="ARBA" id="ARBA00023125"/>
    </source>
</evidence>
<dbReference type="PANTHER" id="PTHR43133:SF50">
    <property type="entry name" value="ECF RNA POLYMERASE SIGMA FACTOR SIGM"/>
    <property type="match status" value="1"/>
</dbReference>
<feature type="domain" description="RNA polymerase sigma-70 region 2" evidence="6">
    <location>
        <begin position="12"/>
        <end position="76"/>
    </location>
</feature>
<evidence type="ECO:0000313" key="9">
    <source>
        <dbReference type="Proteomes" id="UP000183315"/>
    </source>
</evidence>
<dbReference type="InterPro" id="IPR036388">
    <property type="entry name" value="WH-like_DNA-bd_sf"/>
</dbReference>
<keyword evidence="3" id="KW-0731">Sigma factor</keyword>
<dbReference type="eggNOG" id="COG1595">
    <property type="taxonomic scope" value="Bacteria"/>
</dbReference>
<dbReference type="SUPFAM" id="SSF88946">
    <property type="entry name" value="Sigma2 domain of RNA polymerase sigma factors"/>
    <property type="match status" value="1"/>
</dbReference>
<evidence type="ECO:0000259" key="7">
    <source>
        <dbReference type="Pfam" id="PF08281"/>
    </source>
</evidence>
<dbReference type="NCBIfam" id="TIGR02937">
    <property type="entry name" value="sigma70-ECF"/>
    <property type="match status" value="1"/>
</dbReference>
<evidence type="ECO:0000259" key="6">
    <source>
        <dbReference type="Pfam" id="PF04542"/>
    </source>
</evidence>